<reference evidence="2 3" key="1">
    <citation type="submission" date="2019-07" db="EMBL/GenBank/DDBJ databases">
        <title>Tomitella cavernea sp. nov., an actinomycete isolated from soil.</title>
        <authorList>
            <person name="Cheng J."/>
        </authorList>
    </citation>
    <scope>NUCLEOTIDE SEQUENCE [LARGE SCALE GENOMIC DNA]</scope>
    <source>
        <strain evidence="2 3">HY188</strain>
    </source>
</reference>
<dbReference type="Pfam" id="PF01661">
    <property type="entry name" value="Macro"/>
    <property type="match status" value="1"/>
</dbReference>
<organism evidence="2 3">
    <name type="scientific">Tomitella fengzijianii</name>
    <dbReference type="NCBI Taxonomy" id="2597660"/>
    <lineage>
        <taxon>Bacteria</taxon>
        <taxon>Bacillati</taxon>
        <taxon>Actinomycetota</taxon>
        <taxon>Actinomycetes</taxon>
        <taxon>Mycobacteriales</taxon>
        <taxon>Tomitella</taxon>
    </lineage>
</organism>
<protein>
    <submittedName>
        <fullName evidence="2">O-acetyl-ADP-ribose deacetylase</fullName>
    </submittedName>
</protein>
<accession>A0A516X3X6</accession>
<dbReference type="PROSITE" id="PS51154">
    <property type="entry name" value="MACRO"/>
    <property type="match status" value="1"/>
</dbReference>
<feature type="domain" description="Macro" evidence="1">
    <location>
        <begin position="1"/>
        <end position="169"/>
    </location>
</feature>
<dbReference type="Gene3D" id="3.40.220.10">
    <property type="entry name" value="Leucine Aminopeptidase, subunit E, domain 1"/>
    <property type="match status" value="1"/>
</dbReference>
<evidence type="ECO:0000313" key="2">
    <source>
        <dbReference type="EMBL" id="QDQ97776.1"/>
    </source>
</evidence>
<proteinExistence type="predicted"/>
<dbReference type="PANTHER" id="PTHR11106:SF27">
    <property type="entry name" value="MACRO DOMAIN-CONTAINING PROTEIN"/>
    <property type="match status" value="1"/>
</dbReference>
<dbReference type="AlphaFoldDB" id="A0A516X3X6"/>
<reference evidence="2 3" key="2">
    <citation type="submission" date="2019-07" db="EMBL/GenBank/DDBJ databases">
        <authorList>
            <person name="Huang Y."/>
        </authorList>
    </citation>
    <scope>NUCLEOTIDE SEQUENCE [LARGE SCALE GENOMIC DNA]</scope>
    <source>
        <strain evidence="2 3">HY188</strain>
    </source>
</reference>
<keyword evidence="3" id="KW-1185">Reference proteome</keyword>
<gene>
    <name evidence="2" type="ORF">FO059_11165</name>
</gene>
<dbReference type="InterPro" id="IPR002589">
    <property type="entry name" value="Macro_dom"/>
</dbReference>
<name>A0A516X3X6_9ACTN</name>
<dbReference type="SMART" id="SM00506">
    <property type="entry name" value="A1pp"/>
    <property type="match status" value="1"/>
</dbReference>
<dbReference type="RefSeq" id="WP_143908801.1">
    <property type="nucleotide sequence ID" value="NZ_CP041765.1"/>
</dbReference>
<evidence type="ECO:0000259" key="1">
    <source>
        <dbReference type="PROSITE" id="PS51154"/>
    </source>
</evidence>
<dbReference type="InterPro" id="IPR043472">
    <property type="entry name" value="Macro_dom-like"/>
</dbReference>
<dbReference type="PANTHER" id="PTHR11106">
    <property type="entry name" value="GANGLIOSIDE INDUCED DIFFERENTIATION ASSOCIATED PROTEIN 2-RELATED"/>
    <property type="match status" value="1"/>
</dbReference>
<dbReference type="EMBL" id="CP041765">
    <property type="protein sequence ID" value="QDQ97776.1"/>
    <property type="molecule type" value="Genomic_DNA"/>
</dbReference>
<sequence>MPLIDVAVADVARLTVDAVVVATGPDLRVGAGPSGSVQRRAGPGVQNACRLLRETTFPRGLDVGYAVATPGGDLPAQWVILTVGPRYSRREDRSGVLRDTYRRCLLVAESVGARTLACPLLSSGGGAWPEGDAVDQAVRAIGEARCGVEVVTLVTADPRTARLMMTALE</sequence>
<evidence type="ECO:0000313" key="3">
    <source>
        <dbReference type="Proteomes" id="UP000317344"/>
    </source>
</evidence>
<dbReference type="KEGG" id="toy:FO059_11165"/>
<dbReference type="OrthoDB" id="6194521at2"/>
<dbReference type="SUPFAM" id="SSF52949">
    <property type="entry name" value="Macro domain-like"/>
    <property type="match status" value="1"/>
</dbReference>
<dbReference type="Proteomes" id="UP000317344">
    <property type="component" value="Chromosome"/>
</dbReference>